<keyword evidence="2" id="KW-1185">Reference proteome</keyword>
<organism evidence="1 2">
    <name type="scientific">Labilithrix luteola</name>
    <dbReference type="NCBI Taxonomy" id="1391654"/>
    <lineage>
        <taxon>Bacteria</taxon>
        <taxon>Pseudomonadati</taxon>
        <taxon>Myxococcota</taxon>
        <taxon>Polyangia</taxon>
        <taxon>Polyangiales</taxon>
        <taxon>Labilitrichaceae</taxon>
        <taxon>Labilithrix</taxon>
    </lineage>
</organism>
<protein>
    <submittedName>
        <fullName evidence="1">Uncharacterized protein</fullName>
    </submittedName>
</protein>
<evidence type="ECO:0000313" key="2">
    <source>
        <dbReference type="Proteomes" id="UP000064967"/>
    </source>
</evidence>
<dbReference type="EMBL" id="CP012333">
    <property type="protein sequence ID" value="AKV02312.1"/>
    <property type="molecule type" value="Genomic_DNA"/>
</dbReference>
<reference evidence="1 2" key="1">
    <citation type="submission" date="2015-08" db="EMBL/GenBank/DDBJ databases">
        <authorList>
            <person name="Babu N.S."/>
            <person name="Beckwith C.J."/>
            <person name="Beseler K.G."/>
            <person name="Brison A."/>
            <person name="Carone J.V."/>
            <person name="Caskin T.P."/>
            <person name="Diamond M."/>
            <person name="Durham M.E."/>
            <person name="Foxe J.M."/>
            <person name="Go M."/>
            <person name="Henderson B.A."/>
            <person name="Jones I.B."/>
            <person name="McGettigan J.A."/>
            <person name="Micheletti S.J."/>
            <person name="Nasrallah M.E."/>
            <person name="Ortiz D."/>
            <person name="Piller C.R."/>
            <person name="Privatt S.R."/>
            <person name="Schneider S.L."/>
            <person name="Sharp S."/>
            <person name="Smith T.C."/>
            <person name="Stanton J.D."/>
            <person name="Ullery H.E."/>
            <person name="Wilson R.J."/>
            <person name="Serrano M.G."/>
            <person name="Buck G."/>
            <person name="Lee V."/>
            <person name="Wang Y."/>
            <person name="Carvalho R."/>
            <person name="Voegtly L."/>
            <person name="Shi R."/>
            <person name="Duckworth R."/>
            <person name="Johnson A."/>
            <person name="Loviza R."/>
            <person name="Walstead R."/>
            <person name="Shah Z."/>
            <person name="Kiflezghi M."/>
            <person name="Wade K."/>
            <person name="Ball S.L."/>
            <person name="Bradley K.W."/>
            <person name="Asai D.J."/>
            <person name="Bowman C.A."/>
            <person name="Russell D.A."/>
            <person name="Pope W.H."/>
            <person name="Jacobs-Sera D."/>
            <person name="Hendrix R.W."/>
            <person name="Hatfull G.F."/>
        </authorList>
    </citation>
    <scope>NUCLEOTIDE SEQUENCE [LARGE SCALE GENOMIC DNA]</scope>
    <source>
        <strain evidence="1 2">DSM 27648</strain>
    </source>
</reference>
<dbReference type="KEGG" id="llu:AKJ09_08975"/>
<sequence length="79" mass="8594">MLSTIGCPEEAEAAFHCEPLQVRVPAAMAADVTIPPRLGWSAKPRGEVDSDGREVLVYVRDEREAALVAQLETAAFDLR</sequence>
<proteinExistence type="predicted"/>
<gene>
    <name evidence="1" type="ORF">AKJ09_08975</name>
</gene>
<dbReference type="RefSeq" id="WP_146653247.1">
    <property type="nucleotide sequence ID" value="NZ_CP012333.1"/>
</dbReference>
<dbReference type="AlphaFoldDB" id="A0A0K1Q9H6"/>
<name>A0A0K1Q9H6_9BACT</name>
<accession>A0A0K1Q9H6</accession>
<evidence type="ECO:0000313" key="1">
    <source>
        <dbReference type="EMBL" id="AKV02312.1"/>
    </source>
</evidence>
<dbReference type="Proteomes" id="UP000064967">
    <property type="component" value="Chromosome"/>
</dbReference>